<evidence type="ECO:0000313" key="1">
    <source>
        <dbReference type="EMBL" id="MBH0113225.1"/>
    </source>
</evidence>
<dbReference type="EMBL" id="JADZGI010000001">
    <property type="protein sequence ID" value="MBH0113225.1"/>
    <property type="molecule type" value="Genomic_DNA"/>
</dbReference>
<name>A0A931HC08_9SPHN</name>
<protein>
    <submittedName>
        <fullName evidence="1">DUF3560 domain-containing protein</fullName>
    </submittedName>
</protein>
<dbReference type="Proteomes" id="UP000617634">
    <property type="component" value="Unassembled WGS sequence"/>
</dbReference>
<dbReference type="Pfam" id="PF12083">
    <property type="entry name" value="DUF3560"/>
    <property type="match status" value="1"/>
</dbReference>
<organism evidence="1 2">
    <name type="scientific">Novosphingobium aureum</name>
    <dbReference type="NCBI Taxonomy" id="2792964"/>
    <lineage>
        <taxon>Bacteria</taxon>
        <taxon>Pseudomonadati</taxon>
        <taxon>Pseudomonadota</taxon>
        <taxon>Alphaproteobacteria</taxon>
        <taxon>Sphingomonadales</taxon>
        <taxon>Sphingomonadaceae</taxon>
        <taxon>Novosphingobium</taxon>
    </lineage>
</organism>
<evidence type="ECO:0000313" key="2">
    <source>
        <dbReference type="Proteomes" id="UP000617634"/>
    </source>
</evidence>
<keyword evidence="2" id="KW-1185">Reference proteome</keyword>
<reference evidence="1" key="1">
    <citation type="submission" date="2020-11" db="EMBL/GenBank/DDBJ databases">
        <title>Novosphingobium aureum sp. nov., a marine bacterium isolated from sediment of a salt flat.</title>
        <authorList>
            <person name="Yoo Y."/>
            <person name="Kim J.-J."/>
        </authorList>
    </citation>
    <scope>NUCLEOTIDE SEQUENCE</scope>
    <source>
        <strain evidence="1">YJ-S2-02</strain>
    </source>
</reference>
<accession>A0A931HC08</accession>
<dbReference type="InterPro" id="IPR021944">
    <property type="entry name" value="DUF3560"/>
</dbReference>
<proteinExistence type="predicted"/>
<dbReference type="AlphaFoldDB" id="A0A931HC08"/>
<comment type="caution">
    <text evidence="1">The sequence shown here is derived from an EMBL/GenBank/DDBJ whole genome shotgun (WGS) entry which is preliminary data.</text>
</comment>
<sequence length="504" mass="56052">MTTFTATYSPEDNKLRLYASSRLDAETFARIKEAGFKWAPRQELFVAPKWTPAREDILVELAGEIEAEEMTLAERAAIKAERLDNLAHKRNREAQALHARADDLSQAFYMGQPILVGHHSERKARKTQERMQSAMTQAIKAEKASNYWLYRAEGVECFANMKNNPRVRANRIKTLLAELRDLQRGINAAHRALKVWEKATTDAQIKWTLGNLPSDETLASYGLYSAVCPFGDTAPTMEPAAARAQCIEAAELRINGPTRRRWIEHVLNRLAFERSMLGDVPRYSGELTPVILQAFARAHGAEKPACSIVDDGFYLLESPVPLPAHLSDNSWLELTGDEWRDVMQACGYEVPATKPRRTSSKPKPASLVNLSEAQAAQLQRIWNLHMVAACKRHQTPETNEVRAMDQARFSANSKGTYSPLSTVEIAADGTKVRGVWRGGEFVKSGEPVARIRICTAGSGFYKPSAVVRIVDKPCKPLPFDLDALEREAQAAADARIAENGRAAA</sequence>
<dbReference type="RefSeq" id="WP_197163283.1">
    <property type="nucleotide sequence ID" value="NZ_JADZGI010000001.1"/>
</dbReference>
<gene>
    <name evidence="1" type="ORF">I5E68_09730</name>
</gene>